<evidence type="ECO:0000313" key="3">
    <source>
        <dbReference type="Proteomes" id="UP001432027"/>
    </source>
</evidence>
<feature type="non-terminal residue" evidence="2">
    <location>
        <position position="1"/>
    </location>
</feature>
<feature type="region of interest" description="Disordered" evidence="1">
    <location>
        <begin position="100"/>
        <end position="152"/>
    </location>
</feature>
<protein>
    <submittedName>
        <fullName evidence="2">Uncharacterized protein</fullName>
    </submittedName>
</protein>
<proteinExistence type="predicted"/>
<gene>
    <name evidence="2" type="ORF">PENTCL1PPCAC_30373</name>
</gene>
<comment type="caution">
    <text evidence="2">The sequence shown here is derived from an EMBL/GenBank/DDBJ whole genome shotgun (WGS) entry which is preliminary data.</text>
</comment>
<dbReference type="EMBL" id="BTSX01000034">
    <property type="protein sequence ID" value="GMT08199.1"/>
    <property type="molecule type" value="Genomic_DNA"/>
</dbReference>
<dbReference type="AlphaFoldDB" id="A0AAV5UQV4"/>
<keyword evidence="3" id="KW-1185">Reference proteome</keyword>
<feature type="region of interest" description="Disordered" evidence="1">
    <location>
        <begin position="24"/>
        <end position="51"/>
    </location>
</feature>
<evidence type="ECO:0000313" key="2">
    <source>
        <dbReference type="EMBL" id="GMT08199.1"/>
    </source>
</evidence>
<organism evidence="2 3">
    <name type="scientific">Pristionchus entomophagus</name>
    <dbReference type="NCBI Taxonomy" id="358040"/>
    <lineage>
        <taxon>Eukaryota</taxon>
        <taxon>Metazoa</taxon>
        <taxon>Ecdysozoa</taxon>
        <taxon>Nematoda</taxon>
        <taxon>Chromadorea</taxon>
        <taxon>Rhabditida</taxon>
        <taxon>Rhabditina</taxon>
        <taxon>Diplogasteromorpha</taxon>
        <taxon>Diplogasteroidea</taxon>
        <taxon>Neodiplogasteridae</taxon>
        <taxon>Pristionchus</taxon>
    </lineage>
</organism>
<reference evidence="2" key="1">
    <citation type="submission" date="2023-10" db="EMBL/GenBank/DDBJ databases">
        <title>Genome assembly of Pristionchus species.</title>
        <authorList>
            <person name="Yoshida K."/>
            <person name="Sommer R.J."/>
        </authorList>
    </citation>
    <scope>NUCLEOTIDE SEQUENCE</scope>
    <source>
        <strain evidence="2">RS0144</strain>
    </source>
</reference>
<name>A0AAV5UQV4_9BILA</name>
<accession>A0AAV5UQV4</accession>
<feature type="region of interest" description="Disordered" evidence="1">
    <location>
        <begin position="186"/>
        <end position="231"/>
    </location>
</feature>
<feature type="compositionally biased region" description="Low complexity" evidence="1">
    <location>
        <begin position="210"/>
        <end position="222"/>
    </location>
</feature>
<evidence type="ECO:0000256" key="1">
    <source>
        <dbReference type="SAM" id="MobiDB-lite"/>
    </source>
</evidence>
<sequence length="231" mass="24682">TGLQNSLCHFAHQPCPTSVISLSGIKGHPSPLQSPVHHEPSHPSSGPRRSGDCLRLLQSAIRRLWMWRWRRGRGEEEDADAGSRPEVCSNSTEILPSTRISARSSVSRCGRMPRFPPMSPSIRPMTPTSSSKAAAPVVDSLPPARPVATTTSTTRIFSRRCSLEPTSALSIPSPRCTSALPRAVTTPLAASPEESTRPLLATSASCSAIRSPTSSPPSTTRTLLASESSTR</sequence>
<dbReference type="Proteomes" id="UP001432027">
    <property type="component" value="Unassembled WGS sequence"/>
</dbReference>